<dbReference type="EMBL" id="KQ978354">
    <property type="protein sequence ID" value="KYM94635.1"/>
    <property type="molecule type" value="Genomic_DNA"/>
</dbReference>
<organism evidence="4 5">
    <name type="scientific">Cyphomyrmex costatus</name>
    <dbReference type="NCBI Taxonomy" id="456900"/>
    <lineage>
        <taxon>Eukaryota</taxon>
        <taxon>Metazoa</taxon>
        <taxon>Ecdysozoa</taxon>
        <taxon>Arthropoda</taxon>
        <taxon>Hexapoda</taxon>
        <taxon>Insecta</taxon>
        <taxon>Pterygota</taxon>
        <taxon>Neoptera</taxon>
        <taxon>Endopterygota</taxon>
        <taxon>Hymenoptera</taxon>
        <taxon>Apocrita</taxon>
        <taxon>Aculeata</taxon>
        <taxon>Formicoidea</taxon>
        <taxon>Formicidae</taxon>
        <taxon>Myrmicinae</taxon>
        <taxon>Cyphomyrmex</taxon>
    </lineage>
</organism>
<dbReference type="PANTHER" id="PTHR23316">
    <property type="entry name" value="IMPORTIN ALPHA"/>
    <property type="match status" value="1"/>
</dbReference>
<keyword evidence="3" id="KW-0653">Protein transport</keyword>
<dbReference type="SMART" id="SM00185">
    <property type="entry name" value="ARM"/>
    <property type="match status" value="12"/>
</dbReference>
<proteinExistence type="inferred from homology"/>
<accession>A0A151I8G8</accession>
<reference evidence="4 5" key="1">
    <citation type="submission" date="2016-03" db="EMBL/GenBank/DDBJ databases">
        <title>Cyphomyrmex costatus WGS genome.</title>
        <authorList>
            <person name="Nygaard S."/>
            <person name="Hu H."/>
            <person name="Boomsma J."/>
            <person name="Zhang G."/>
        </authorList>
    </citation>
    <scope>NUCLEOTIDE SEQUENCE [LARGE SCALE GENOMIC DNA]</scope>
    <source>
        <strain evidence="4">MS0001</strain>
        <tissue evidence="4">Whole body</tissue>
    </source>
</reference>
<keyword evidence="2" id="KW-0813">Transport</keyword>
<dbReference type="Gene3D" id="1.25.10.10">
    <property type="entry name" value="Leucine-rich Repeat Variant"/>
    <property type="match status" value="2"/>
</dbReference>
<name>A0A151I8G8_9HYME</name>
<comment type="similarity">
    <text evidence="1">Belongs to the importin alpha family.</text>
</comment>
<dbReference type="AlphaFoldDB" id="A0A151I8G8"/>
<dbReference type="SUPFAM" id="SSF48371">
    <property type="entry name" value="ARM repeat"/>
    <property type="match status" value="2"/>
</dbReference>
<sequence>MKKTSISYPSGLSVDEIVNYINSSDEMLQLQAIQSYERLGEEKNFVNDMIKRGIVSRYIELLESNNISLLFEVTSLLNTITSSTRQKCDKAIYYQLIPNLIKLLKHTSSTIGEQALYVLRNIIDTPYAREIALTYDVVRHLVDIIKLDTSITLMDGITWLLSNLCQKNRPLSLGNTKSILRVLNCLLNIENDYIISDTCRILSYLTDGSKSNVQVIMGTGILPKLLKCLASCKKSIFIPALLTVRNIVEFGNDAHKDAIITAGGLSVLRIVLSNCFVNEEDIEREAFWIIGKVAGNTDQIQSIIDAGLVKTLISRIAVGNVQTMAAWVLTSMITSGTAQQFIRFVNSNVLLAYCALLHSNDYYNILCALTGLTKVLLAAENVEQREIFVIILKEARAFDKIEALQYDKDERLYKQSVSIVKLCSFQKLYTSEDQLLKSNIGIDEVRPNLSTETAVAPTPAIPLQAFQFYKTLLLRPEVNHYSLEVILPLIFKHLDGDDPRSLLEAMNLLTDIIESKYIKMQYIIKHGAVQKLVKQLKSTSSTVVKHASVILLEKIITASPYARDLALEHNALPILIGLIKPDTPIESMYTILWTITYLNERVDSAKYQELIHTILPLFNRLLNIENPEICSDTCRILSYLTDGSKSNVQVIMGTGILPKLLKCLASCKKSIFIPALLTVRNIVEFGNDAHKDAIINAGGLSVLRIVLSNCFVNEEDIEREAFWIIGKVAGNTDQIQSIIDAGLVKTLISRIAVGNVQTMAAWVVTSMITSGTAQQFIRFVNSNVLLAYCALLHTNDYYNILCALTGLTKVLLAAENVEQREIFVIILKEARAFDKIEALQYDKDERLYKQSVSIVKLCSFQKVLYILLYMIVYNKNIL</sequence>
<gene>
    <name evidence="4" type="ORF">ALC62_14731</name>
</gene>
<keyword evidence="5" id="KW-1185">Reference proteome</keyword>
<evidence type="ECO:0000313" key="4">
    <source>
        <dbReference type="EMBL" id="KYM94635.1"/>
    </source>
</evidence>
<dbReference type="InterPro" id="IPR016024">
    <property type="entry name" value="ARM-type_fold"/>
</dbReference>
<evidence type="ECO:0000256" key="2">
    <source>
        <dbReference type="ARBA" id="ARBA00022448"/>
    </source>
</evidence>
<dbReference type="GO" id="GO:0015031">
    <property type="term" value="P:protein transport"/>
    <property type="evidence" value="ECO:0007669"/>
    <property type="project" value="UniProtKB-KW"/>
</dbReference>
<dbReference type="InterPro" id="IPR000225">
    <property type="entry name" value="Armadillo"/>
</dbReference>
<protein>
    <submittedName>
        <fullName evidence="4">Importin subunit alpha-2</fullName>
    </submittedName>
</protein>
<evidence type="ECO:0000256" key="1">
    <source>
        <dbReference type="ARBA" id="ARBA00010394"/>
    </source>
</evidence>
<dbReference type="Proteomes" id="UP000078542">
    <property type="component" value="Unassembled WGS sequence"/>
</dbReference>
<dbReference type="STRING" id="456900.A0A151I8G8"/>
<evidence type="ECO:0000313" key="5">
    <source>
        <dbReference type="Proteomes" id="UP000078542"/>
    </source>
</evidence>
<dbReference type="InterPro" id="IPR011989">
    <property type="entry name" value="ARM-like"/>
</dbReference>
<evidence type="ECO:0000256" key="3">
    <source>
        <dbReference type="ARBA" id="ARBA00022927"/>
    </source>
</evidence>